<dbReference type="EMBL" id="PGGK01000007">
    <property type="protein sequence ID" value="TGC08912.1"/>
    <property type="molecule type" value="Genomic_DNA"/>
</dbReference>
<evidence type="ECO:0000313" key="1">
    <source>
        <dbReference type="EMBL" id="TGC08912.1"/>
    </source>
</evidence>
<dbReference type="OrthoDB" id="139875at2157"/>
<comment type="caution">
    <text evidence="1">The sequence shown here is derived from an EMBL/GenBank/DDBJ whole genome shotgun (WGS) entry which is preliminary data.</text>
</comment>
<dbReference type="RefSeq" id="WP_135389738.1">
    <property type="nucleotide sequence ID" value="NZ_PGGK01000007.1"/>
</dbReference>
<evidence type="ECO:0000313" key="2">
    <source>
        <dbReference type="Proteomes" id="UP000297295"/>
    </source>
</evidence>
<reference evidence="1 2" key="1">
    <citation type="submission" date="2017-11" db="EMBL/GenBank/DDBJ databases">
        <title>Isolation and Characterization of Methanogenic Archaea from Saline Meromictic Lake at Siberia.</title>
        <authorList>
            <person name="Shen Y."/>
            <person name="Huang H.-H."/>
            <person name="Lai M.-C."/>
            <person name="Chen S.-C."/>
        </authorList>
    </citation>
    <scope>NUCLEOTIDE SEQUENCE [LARGE SCALE GENOMIC DNA]</scope>
    <source>
        <strain evidence="1 2">SY-01</strain>
    </source>
</reference>
<protein>
    <submittedName>
        <fullName evidence="1">Uncharacterized protein</fullName>
    </submittedName>
</protein>
<proteinExistence type="predicted"/>
<accession>A0A4E0Q9I0</accession>
<dbReference type="Proteomes" id="UP000297295">
    <property type="component" value="Unassembled WGS sequence"/>
</dbReference>
<sequence length="109" mass="13041">MPEWTEDYEDNRKHALIRIRNMALSVQYRKELSLWVNNYLNPFYIHRTITEKRKDFADPFDLIRTEAEKDLEFTVLSATKKDRSSSEIILFESNLLLSFNLLLSRIRAS</sequence>
<organism evidence="1 2">
    <name type="scientific">Methanolobus halotolerans</name>
    <dbReference type="NCBI Taxonomy" id="2052935"/>
    <lineage>
        <taxon>Archaea</taxon>
        <taxon>Methanobacteriati</taxon>
        <taxon>Methanobacteriota</taxon>
        <taxon>Stenosarchaea group</taxon>
        <taxon>Methanomicrobia</taxon>
        <taxon>Methanosarcinales</taxon>
        <taxon>Methanosarcinaceae</taxon>
        <taxon>Methanolobus</taxon>
    </lineage>
</organism>
<name>A0A4E0Q9I0_9EURY</name>
<dbReference type="AlphaFoldDB" id="A0A4E0Q9I0"/>
<keyword evidence="2" id="KW-1185">Reference proteome</keyword>
<gene>
    <name evidence="1" type="ORF">CUN85_07705</name>
</gene>